<reference evidence="2 3" key="1">
    <citation type="journal article" date="2012" name="PLoS Pathog.">
        <title>Diverse lifestyles and strategies of plant pathogenesis encoded in the genomes of eighteen Dothideomycetes fungi.</title>
        <authorList>
            <person name="Ohm R.A."/>
            <person name="Feau N."/>
            <person name="Henrissat B."/>
            <person name="Schoch C.L."/>
            <person name="Horwitz B.A."/>
            <person name="Barry K.W."/>
            <person name="Condon B.J."/>
            <person name="Copeland A.C."/>
            <person name="Dhillon B."/>
            <person name="Glaser F."/>
            <person name="Hesse C.N."/>
            <person name="Kosti I."/>
            <person name="LaButti K."/>
            <person name="Lindquist E.A."/>
            <person name="Lucas S."/>
            <person name="Salamov A.A."/>
            <person name="Bradshaw R.E."/>
            <person name="Ciuffetti L."/>
            <person name="Hamelin R.C."/>
            <person name="Kema G.H.J."/>
            <person name="Lawrence C."/>
            <person name="Scott J.A."/>
            <person name="Spatafora J.W."/>
            <person name="Turgeon B.G."/>
            <person name="de Wit P.J.G.M."/>
            <person name="Zhong S."/>
            <person name="Goodwin S.B."/>
            <person name="Grigoriev I.V."/>
        </authorList>
    </citation>
    <scope>NUCLEOTIDE SEQUENCE [LARGE SCALE GENOMIC DNA]</scope>
    <source>
        <strain evidence="2 3">SO2202</strain>
    </source>
</reference>
<gene>
    <name evidence="2" type="ORF">SEPMUDRAFT_111884</name>
</gene>
<proteinExistence type="predicted"/>
<dbReference type="HOGENOM" id="CLU_1628099_0_0_1"/>
<dbReference type="OrthoDB" id="69461at2759"/>
<organism evidence="2 3">
    <name type="scientific">Sphaerulina musiva (strain SO2202)</name>
    <name type="common">Poplar stem canker fungus</name>
    <name type="synonym">Septoria musiva</name>
    <dbReference type="NCBI Taxonomy" id="692275"/>
    <lineage>
        <taxon>Eukaryota</taxon>
        <taxon>Fungi</taxon>
        <taxon>Dikarya</taxon>
        <taxon>Ascomycota</taxon>
        <taxon>Pezizomycotina</taxon>
        <taxon>Dothideomycetes</taxon>
        <taxon>Dothideomycetidae</taxon>
        <taxon>Mycosphaerellales</taxon>
        <taxon>Mycosphaerellaceae</taxon>
        <taxon>Sphaerulina</taxon>
    </lineage>
</organism>
<dbReference type="EMBL" id="KB456271">
    <property type="protein sequence ID" value="EMF08554.1"/>
    <property type="molecule type" value="Genomic_DNA"/>
</dbReference>
<dbReference type="Proteomes" id="UP000016931">
    <property type="component" value="Unassembled WGS sequence"/>
</dbReference>
<protein>
    <recommendedName>
        <fullName evidence="4">Myb-like domain-containing protein</fullName>
    </recommendedName>
</protein>
<sequence length="163" mass="17564">MPVIWSQENDQRLIKAMWESPSKSFGDIGTVFFGETSISCSRHAVKTGSAECQQIMRRIHKLTGKSDSSGTVKASRSPSGVQKKRAGRRRKKSSTPSEADTDGGFDERVAFPGETYLLTKGVCDGSDSFVGANILCRSAGLFKLRRAAAEVAKSPSMQAKISG</sequence>
<feature type="compositionally biased region" description="Basic residues" evidence="1">
    <location>
        <begin position="82"/>
        <end position="93"/>
    </location>
</feature>
<evidence type="ECO:0008006" key="4">
    <source>
        <dbReference type="Google" id="ProtNLM"/>
    </source>
</evidence>
<dbReference type="RefSeq" id="XP_016756675.1">
    <property type="nucleotide sequence ID" value="XM_016900946.1"/>
</dbReference>
<name>M3ASS1_SPHMS</name>
<evidence type="ECO:0000313" key="3">
    <source>
        <dbReference type="Proteomes" id="UP000016931"/>
    </source>
</evidence>
<feature type="compositionally biased region" description="Polar residues" evidence="1">
    <location>
        <begin position="65"/>
        <end position="80"/>
    </location>
</feature>
<dbReference type="AlphaFoldDB" id="M3ASS1"/>
<feature type="region of interest" description="Disordered" evidence="1">
    <location>
        <begin position="63"/>
        <end position="106"/>
    </location>
</feature>
<accession>M3ASS1</accession>
<keyword evidence="3" id="KW-1185">Reference proteome</keyword>
<evidence type="ECO:0000256" key="1">
    <source>
        <dbReference type="SAM" id="MobiDB-lite"/>
    </source>
</evidence>
<evidence type="ECO:0000313" key="2">
    <source>
        <dbReference type="EMBL" id="EMF08554.1"/>
    </source>
</evidence>
<dbReference type="GeneID" id="27898083"/>